<dbReference type="SUPFAM" id="SSF49265">
    <property type="entry name" value="Fibronectin type III"/>
    <property type="match status" value="1"/>
</dbReference>
<dbReference type="PRINTS" id="PR01838">
    <property type="entry name" value="NCAMFAMILY"/>
</dbReference>
<feature type="domain" description="Ig-like" evidence="12">
    <location>
        <begin position="381"/>
        <end position="469"/>
    </location>
</feature>
<dbReference type="PROSITE" id="PS50853">
    <property type="entry name" value="FN3"/>
    <property type="match status" value="2"/>
</dbReference>
<dbReference type="GO" id="GO:0009653">
    <property type="term" value="P:anatomical structure morphogenesis"/>
    <property type="evidence" value="ECO:0007669"/>
    <property type="project" value="UniProtKB-ARBA"/>
</dbReference>
<evidence type="ECO:0000256" key="8">
    <source>
        <dbReference type="ARBA" id="ARBA00023157"/>
    </source>
</evidence>
<keyword evidence="4" id="KW-0677">Repeat</keyword>
<keyword evidence="15" id="KW-1185">Reference proteome</keyword>
<comment type="caution">
    <text evidence="14">The sequence shown here is derived from an EMBL/GenBank/DDBJ whole genome shotgun (WGS) entry which is preliminary data.</text>
</comment>
<dbReference type="InterPro" id="IPR003598">
    <property type="entry name" value="Ig_sub2"/>
</dbReference>
<evidence type="ECO:0000259" key="13">
    <source>
        <dbReference type="PROSITE" id="PS50853"/>
    </source>
</evidence>
<dbReference type="InterPro" id="IPR003599">
    <property type="entry name" value="Ig_sub"/>
</dbReference>
<feature type="domain" description="Fibronectin type-III" evidence="13">
    <location>
        <begin position="478"/>
        <end position="574"/>
    </location>
</feature>
<dbReference type="InterPro" id="IPR050958">
    <property type="entry name" value="Cell_Adh-Cytoskel_Orgn"/>
</dbReference>
<evidence type="ECO:0000256" key="6">
    <source>
        <dbReference type="ARBA" id="ARBA00022989"/>
    </source>
</evidence>
<proteinExistence type="predicted"/>
<dbReference type="AlphaFoldDB" id="A0A8S4S7A6"/>
<protein>
    <submittedName>
        <fullName evidence="14">Jg17931 protein</fullName>
    </submittedName>
</protein>
<evidence type="ECO:0000256" key="5">
    <source>
        <dbReference type="ARBA" id="ARBA00022889"/>
    </source>
</evidence>
<dbReference type="InterPro" id="IPR036116">
    <property type="entry name" value="FN3_sf"/>
</dbReference>
<dbReference type="GO" id="GO:0030154">
    <property type="term" value="P:cell differentiation"/>
    <property type="evidence" value="ECO:0007669"/>
    <property type="project" value="UniProtKB-ARBA"/>
</dbReference>
<dbReference type="Pfam" id="PF00041">
    <property type="entry name" value="fn3"/>
    <property type="match status" value="1"/>
</dbReference>
<dbReference type="GO" id="GO:0005886">
    <property type="term" value="C:plasma membrane"/>
    <property type="evidence" value="ECO:0007669"/>
    <property type="project" value="UniProtKB-ARBA"/>
</dbReference>
<dbReference type="GO" id="GO:0007156">
    <property type="term" value="P:homophilic cell adhesion via plasma membrane adhesion molecules"/>
    <property type="evidence" value="ECO:0007669"/>
    <property type="project" value="TreeGrafter"/>
</dbReference>
<feature type="domain" description="Ig-like" evidence="12">
    <location>
        <begin position="1"/>
        <end position="87"/>
    </location>
</feature>
<feature type="domain" description="Ig-like" evidence="12">
    <location>
        <begin position="285"/>
        <end position="376"/>
    </location>
</feature>
<dbReference type="CDD" id="cd00063">
    <property type="entry name" value="FN3"/>
    <property type="match status" value="2"/>
</dbReference>
<evidence type="ECO:0000256" key="10">
    <source>
        <dbReference type="ARBA" id="ARBA00023319"/>
    </source>
</evidence>
<dbReference type="SMART" id="SM00409">
    <property type="entry name" value="IG"/>
    <property type="match status" value="4"/>
</dbReference>
<dbReference type="InterPro" id="IPR036179">
    <property type="entry name" value="Ig-like_dom_sf"/>
</dbReference>
<keyword evidence="2 11" id="KW-0812">Transmembrane</keyword>
<organism evidence="14 15">
    <name type="scientific">Pararge aegeria aegeria</name>
    <dbReference type="NCBI Taxonomy" id="348720"/>
    <lineage>
        <taxon>Eukaryota</taxon>
        <taxon>Metazoa</taxon>
        <taxon>Ecdysozoa</taxon>
        <taxon>Arthropoda</taxon>
        <taxon>Hexapoda</taxon>
        <taxon>Insecta</taxon>
        <taxon>Pterygota</taxon>
        <taxon>Neoptera</taxon>
        <taxon>Endopterygota</taxon>
        <taxon>Lepidoptera</taxon>
        <taxon>Glossata</taxon>
        <taxon>Ditrysia</taxon>
        <taxon>Papilionoidea</taxon>
        <taxon>Nymphalidae</taxon>
        <taxon>Satyrinae</taxon>
        <taxon>Satyrini</taxon>
        <taxon>Parargina</taxon>
        <taxon>Pararge</taxon>
    </lineage>
</organism>
<gene>
    <name evidence="14" type="primary">jg17931</name>
    <name evidence="14" type="ORF">PAEG_LOCUS21718</name>
</gene>
<dbReference type="PANTHER" id="PTHR45080">
    <property type="entry name" value="CONTACTIN 5"/>
    <property type="match status" value="1"/>
</dbReference>
<dbReference type="Pfam" id="PF13927">
    <property type="entry name" value="Ig_3"/>
    <property type="match status" value="2"/>
</dbReference>
<dbReference type="Pfam" id="PF07679">
    <property type="entry name" value="I-set"/>
    <property type="match status" value="2"/>
</dbReference>
<sequence length="774" mass="87392">MRIGSRFYQECRCDEPGSEGVNLKWLDSHDREIQPLRPGIESNVYSEWVNEDTCRLFISSLSRSISGAYKCVTNHNGQTYALTYNVEAYDRPYFINTNETQYVVSGKNVTIFCEARSETDPLIIWYKQDGLTKIKDDDKYETTSEGLIIKGVTNDDKGLYRCAASDLKTGEEIIRDIQVQVISVPEISEIVASPDSNVVAGGILEIVCMATGNPHPEYEWRKIPKYPLTIQNHTFPSMFGNVKKEGNRITIYDVTENDAGAYECTASNVAGSSSGSINIEVYFMPNITYAESVVAIEGSTGQIICKAQGLPIPQMSLSYIGEEINDQSVVWIARNISEIEVEFYLNFLKVDRSHDGVYICNATNFLYTDQREINLTVLYAPHFERSFEHAWGWGGRSTNLSCENQSNPPANITWNYQGNGLSEEEQTEINNIMADKLHSNPLIIENISLYGTYQCFAKNEFGEDKKVIALMQGFTPAAINNVTITNYTSTSVTFSIDGPQYVNGPPIKAYKAEYDESDNYNITDIHTNRTWSIDRPFRIDKLKPSTVYYVRFAAINDVGDSPWSDVYDFLTLENTNFRSVPLEPVWETDVEEVAAMERKLKWKKEELVDSYNIRLCPMNNGVIEEEVCKDKTIEPAAEFQLDELDSNTTYYLELVAHNSNGSSTPAHITFTVPAEEENLLSAGALIGISIVIVFLCLVLLDVLLLLWRRQGIIAHCCQKKKKNQREVSLNSRDRKGLLKEIPEPNDVQKRASNGHREYEYNKTTGVITGKHSAV</sequence>
<dbReference type="SUPFAM" id="SSF48726">
    <property type="entry name" value="Immunoglobulin"/>
    <property type="match status" value="4"/>
</dbReference>
<dbReference type="InterPro" id="IPR013098">
    <property type="entry name" value="Ig_I-set"/>
</dbReference>
<feature type="domain" description="Ig-like" evidence="12">
    <location>
        <begin position="92"/>
        <end position="178"/>
    </location>
</feature>
<evidence type="ECO:0000313" key="14">
    <source>
        <dbReference type="EMBL" id="CAH2248154.1"/>
    </source>
</evidence>
<dbReference type="OrthoDB" id="190835at2759"/>
<reference evidence="14" key="1">
    <citation type="submission" date="2022-03" db="EMBL/GenBank/DDBJ databases">
        <authorList>
            <person name="Lindestad O."/>
        </authorList>
    </citation>
    <scope>NUCLEOTIDE SEQUENCE</scope>
</reference>
<feature type="domain" description="Ig-like" evidence="12">
    <location>
        <begin position="185"/>
        <end position="280"/>
    </location>
</feature>
<evidence type="ECO:0000256" key="3">
    <source>
        <dbReference type="ARBA" id="ARBA00022729"/>
    </source>
</evidence>
<evidence type="ECO:0000313" key="15">
    <source>
        <dbReference type="Proteomes" id="UP000838756"/>
    </source>
</evidence>
<evidence type="ECO:0000256" key="4">
    <source>
        <dbReference type="ARBA" id="ARBA00022737"/>
    </source>
</evidence>
<dbReference type="InterPro" id="IPR009138">
    <property type="entry name" value="Neural_cell_adh"/>
</dbReference>
<feature type="domain" description="Fibronectin type-III" evidence="13">
    <location>
        <begin position="580"/>
        <end position="677"/>
    </location>
</feature>
<evidence type="ECO:0000256" key="11">
    <source>
        <dbReference type="SAM" id="Phobius"/>
    </source>
</evidence>
<dbReference type="EMBL" id="CAKXAJ010025969">
    <property type="protein sequence ID" value="CAH2248154.1"/>
    <property type="molecule type" value="Genomic_DNA"/>
</dbReference>
<evidence type="ECO:0000256" key="9">
    <source>
        <dbReference type="ARBA" id="ARBA00023180"/>
    </source>
</evidence>
<feature type="transmembrane region" description="Helical" evidence="11">
    <location>
        <begin position="679"/>
        <end position="706"/>
    </location>
</feature>
<evidence type="ECO:0000259" key="12">
    <source>
        <dbReference type="PROSITE" id="PS50835"/>
    </source>
</evidence>
<dbReference type="PROSITE" id="PS50835">
    <property type="entry name" value="IG_LIKE"/>
    <property type="match status" value="5"/>
</dbReference>
<dbReference type="InterPro" id="IPR007110">
    <property type="entry name" value="Ig-like_dom"/>
</dbReference>
<evidence type="ECO:0000256" key="2">
    <source>
        <dbReference type="ARBA" id="ARBA00022692"/>
    </source>
</evidence>
<keyword evidence="8" id="KW-1015">Disulfide bond</keyword>
<dbReference type="Gene3D" id="2.60.40.10">
    <property type="entry name" value="Immunoglobulins"/>
    <property type="match status" value="6"/>
</dbReference>
<keyword evidence="7 11" id="KW-0472">Membrane</keyword>
<evidence type="ECO:0000256" key="1">
    <source>
        <dbReference type="ARBA" id="ARBA00004167"/>
    </source>
</evidence>
<accession>A0A8S4S7A6</accession>
<keyword evidence="6 11" id="KW-1133">Transmembrane helix</keyword>
<evidence type="ECO:0000256" key="7">
    <source>
        <dbReference type="ARBA" id="ARBA00023136"/>
    </source>
</evidence>
<dbReference type="PIRSF" id="PIRSF000615">
    <property type="entry name" value="TyrPK_CSF1-R"/>
    <property type="match status" value="1"/>
</dbReference>
<name>A0A8S4S7A6_9NEOP</name>
<dbReference type="SMART" id="SM00060">
    <property type="entry name" value="FN3"/>
    <property type="match status" value="2"/>
</dbReference>
<dbReference type="SMART" id="SM00408">
    <property type="entry name" value="IGc2"/>
    <property type="match status" value="4"/>
</dbReference>
<dbReference type="InterPro" id="IPR013783">
    <property type="entry name" value="Ig-like_fold"/>
</dbReference>
<dbReference type="InterPro" id="IPR003961">
    <property type="entry name" value="FN3_dom"/>
</dbReference>
<keyword evidence="5" id="KW-0130">Cell adhesion</keyword>
<dbReference type="Proteomes" id="UP000838756">
    <property type="component" value="Unassembled WGS sequence"/>
</dbReference>
<dbReference type="PANTHER" id="PTHR45080:SF8">
    <property type="entry name" value="IG-LIKE DOMAIN-CONTAINING PROTEIN"/>
    <property type="match status" value="1"/>
</dbReference>
<keyword evidence="3" id="KW-0732">Signal</keyword>
<keyword evidence="10" id="KW-0393">Immunoglobulin domain</keyword>
<dbReference type="CDD" id="cd00096">
    <property type="entry name" value="Ig"/>
    <property type="match status" value="1"/>
</dbReference>
<comment type="subcellular location">
    <subcellularLocation>
        <location evidence="1">Membrane</location>
        <topology evidence="1">Single-pass membrane protein</topology>
    </subcellularLocation>
</comment>
<keyword evidence="9" id="KW-0325">Glycoprotein</keyword>